<dbReference type="Pfam" id="PF08352">
    <property type="entry name" value="oligo_HPY"/>
    <property type="match status" value="1"/>
</dbReference>
<evidence type="ECO:0000313" key="10">
    <source>
        <dbReference type="Proteomes" id="UP001321018"/>
    </source>
</evidence>
<feature type="region of interest" description="Disordered" evidence="5">
    <location>
        <begin position="1"/>
        <end position="34"/>
    </location>
</feature>
<dbReference type="InterPro" id="IPR003439">
    <property type="entry name" value="ABC_transporter-like_ATP-bd"/>
</dbReference>
<dbReference type="InterPro" id="IPR017871">
    <property type="entry name" value="ABC_transporter-like_CS"/>
</dbReference>
<gene>
    <name evidence="8" type="ORF">OB955_13895</name>
    <name evidence="7" type="ORF">OB960_16730</name>
</gene>
<keyword evidence="3" id="KW-0547">Nucleotide-binding</keyword>
<dbReference type="GO" id="GO:0016887">
    <property type="term" value="F:ATP hydrolysis activity"/>
    <property type="evidence" value="ECO:0007669"/>
    <property type="project" value="InterPro"/>
</dbReference>
<dbReference type="EMBL" id="JAOPKA010000012">
    <property type="protein sequence ID" value="MCU4743033.1"/>
    <property type="molecule type" value="Genomic_DNA"/>
</dbReference>
<dbReference type="PANTHER" id="PTHR43776:SF7">
    <property type="entry name" value="D,D-DIPEPTIDE TRANSPORT ATP-BINDING PROTEIN DDPF-RELATED"/>
    <property type="match status" value="1"/>
</dbReference>
<dbReference type="SUPFAM" id="SSF52540">
    <property type="entry name" value="P-loop containing nucleoside triphosphate hydrolases"/>
    <property type="match status" value="1"/>
</dbReference>
<evidence type="ECO:0000259" key="6">
    <source>
        <dbReference type="PROSITE" id="PS50893"/>
    </source>
</evidence>
<name>A0AAP3E2X1_9EURY</name>
<dbReference type="InterPro" id="IPR027417">
    <property type="entry name" value="P-loop_NTPase"/>
</dbReference>
<comment type="caution">
    <text evidence="7">The sequence shown here is derived from an EMBL/GenBank/DDBJ whole genome shotgun (WGS) entry which is preliminary data.</text>
</comment>
<feature type="domain" description="ABC transporter" evidence="6">
    <location>
        <begin position="37"/>
        <end position="291"/>
    </location>
</feature>
<dbReference type="PROSITE" id="PS00211">
    <property type="entry name" value="ABC_TRANSPORTER_1"/>
    <property type="match status" value="1"/>
</dbReference>
<dbReference type="SMART" id="SM00382">
    <property type="entry name" value="AAA"/>
    <property type="match status" value="1"/>
</dbReference>
<dbReference type="Gene3D" id="3.40.50.300">
    <property type="entry name" value="P-loop containing nucleotide triphosphate hydrolases"/>
    <property type="match status" value="1"/>
</dbReference>
<reference evidence="7 9" key="1">
    <citation type="submission" date="2022-09" db="EMBL/GenBank/DDBJ databases">
        <title>Enrichment on poylsaccharides allowed isolation of novel metabolic and taxonomic groups of Haloarchaea.</title>
        <authorList>
            <person name="Sorokin D.Y."/>
            <person name="Elcheninov A.G."/>
            <person name="Khizhniak T.V."/>
            <person name="Kolganova T.V."/>
            <person name="Kublanov I.V."/>
        </authorList>
    </citation>
    <scope>NUCLEOTIDE SEQUENCE</scope>
    <source>
        <strain evidence="8 9">AArc-m2/3/4</strain>
        <strain evidence="7">AArc-xg1-1</strain>
    </source>
</reference>
<dbReference type="Pfam" id="PF00005">
    <property type="entry name" value="ABC_tran"/>
    <property type="match status" value="1"/>
</dbReference>
<dbReference type="InterPro" id="IPR003593">
    <property type="entry name" value="AAA+_ATPase"/>
</dbReference>
<dbReference type="GO" id="GO:0015833">
    <property type="term" value="P:peptide transport"/>
    <property type="evidence" value="ECO:0007669"/>
    <property type="project" value="InterPro"/>
</dbReference>
<dbReference type="RefSeq" id="WP_338004851.1">
    <property type="nucleotide sequence ID" value="NZ_JAOPKA010000012.1"/>
</dbReference>
<keyword evidence="2" id="KW-0813">Transport</keyword>
<dbReference type="FunFam" id="3.40.50.300:FF:000016">
    <property type="entry name" value="Oligopeptide ABC transporter ATP-binding component"/>
    <property type="match status" value="1"/>
</dbReference>
<keyword evidence="4 7" id="KW-0067">ATP-binding</keyword>
<dbReference type="InterPro" id="IPR013563">
    <property type="entry name" value="Oligopep_ABC_C"/>
</dbReference>
<accession>A0AAP3E2X1</accession>
<dbReference type="InterPro" id="IPR050319">
    <property type="entry name" value="ABC_transp_ATP-bind"/>
</dbReference>
<dbReference type="CDD" id="cd03257">
    <property type="entry name" value="ABC_NikE_OppD_transporters"/>
    <property type="match status" value="1"/>
</dbReference>
<feature type="compositionally biased region" description="Basic and acidic residues" evidence="5">
    <location>
        <begin position="1"/>
        <end position="10"/>
    </location>
</feature>
<evidence type="ECO:0000313" key="8">
    <source>
        <dbReference type="EMBL" id="MCU4973826.1"/>
    </source>
</evidence>
<evidence type="ECO:0000256" key="3">
    <source>
        <dbReference type="ARBA" id="ARBA00022741"/>
    </source>
</evidence>
<dbReference type="PROSITE" id="PS50893">
    <property type="entry name" value="ABC_TRANSPORTER_2"/>
    <property type="match status" value="1"/>
</dbReference>
<dbReference type="EMBL" id="JAOPKB010000008">
    <property type="protein sequence ID" value="MCU4973826.1"/>
    <property type="molecule type" value="Genomic_DNA"/>
</dbReference>
<protein>
    <submittedName>
        <fullName evidence="7">ATP-binding cassette domain-containing protein</fullName>
    </submittedName>
</protein>
<comment type="similarity">
    <text evidence="1">Belongs to the ABC transporter superfamily.</text>
</comment>
<dbReference type="GO" id="GO:0005524">
    <property type="term" value="F:ATP binding"/>
    <property type="evidence" value="ECO:0007669"/>
    <property type="project" value="UniProtKB-KW"/>
</dbReference>
<evidence type="ECO:0000256" key="1">
    <source>
        <dbReference type="ARBA" id="ARBA00005417"/>
    </source>
</evidence>
<evidence type="ECO:0000256" key="4">
    <source>
        <dbReference type="ARBA" id="ARBA00022840"/>
    </source>
</evidence>
<organism evidence="7 10">
    <name type="scientific">Natronoglomus mannanivorans</name>
    <dbReference type="NCBI Taxonomy" id="2979990"/>
    <lineage>
        <taxon>Archaea</taxon>
        <taxon>Methanobacteriati</taxon>
        <taxon>Methanobacteriota</taxon>
        <taxon>Stenosarchaea group</taxon>
        <taxon>Halobacteria</taxon>
        <taxon>Halobacteriales</taxon>
        <taxon>Natrialbaceae</taxon>
        <taxon>Natronoglomus</taxon>
    </lineage>
</organism>
<keyword evidence="9" id="KW-1185">Reference proteome</keyword>
<evidence type="ECO:0000256" key="5">
    <source>
        <dbReference type="SAM" id="MobiDB-lite"/>
    </source>
</evidence>
<dbReference type="Proteomes" id="UP001320972">
    <property type="component" value="Unassembled WGS sequence"/>
</dbReference>
<dbReference type="PANTHER" id="PTHR43776">
    <property type="entry name" value="TRANSPORT ATP-BINDING PROTEIN"/>
    <property type="match status" value="1"/>
</dbReference>
<evidence type="ECO:0000256" key="2">
    <source>
        <dbReference type="ARBA" id="ARBA00022448"/>
    </source>
</evidence>
<sequence>MSERTSPERQRRNRTAPDTENEDEGEKTRSESVTPLLRIEDLRKHYVDKQGVAEWVLSKDPGRVRAVDGVSFEVDRGETVGIVGESGCGKSTLARTILGLHEPTDGYIEFAGKDVHEQIASDRKRFARRAQIVFQDPSSCLDPRMTLREIVREPLDIHQVGAKAHRNEKVTELVERVGLSTDQLERYAHEFSGGQRQRIGIARALALDPELIVLDEPTSALDVSVQAQILNLLSELQEEFNLTYLFISHDLSVIRYLCDRVVVMYLGQVAETGPVDAVFERPAHPYTKILLESVPGARNRIGEEAIKSDIPSPRNPPRGCRFHTRCPVVLPPSKYGMEFEQDAWQGIFEYKLRLRSGRLGRERATELAELTDNDGNEETTAKEAVRDSCSIPRVLSDSTAEELLDQSLSALVDGDSEMALKIMNADFESPCEQERPAVVDIDIDTDHRAACLRASDEEGEQ</sequence>
<dbReference type="Proteomes" id="UP001321018">
    <property type="component" value="Unassembled WGS sequence"/>
</dbReference>
<proteinExistence type="inferred from homology"/>
<evidence type="ECO:0000313" key="9">
    <source>
        <dbReference type="Proteomes" id="UP001320972"/>
    </source>
</evidence>
<dbReference type="GO" id="GO:0055085">
    <property type="term" value="P:transmembrane transport"/>
    <property type="evidence" value="ECO:0007669"/>
    <property type="project" value="UniProtKB-ARBA"/>
</dbReference>
<dbReference type="NCBIfam" id="TIGR01727">
    <property type="entry name" value="oligo_HPY"/>
    <property type="match status" value="1"/>
</dbReference>
<evidence type="ECO:0000313" key="7">
    <source>
        <dbReference type="EMBL" id="MCU4743033.1"/>
    </source>
</evidence>
<dbReference type="AlphaFoldDB" id="A0AAP3E2X1"/>